<dbReference type="InterPro" id="IPR003812">
    <property type="entry name" value="Fido"/>
</dbReference>
<dbReference type="PANTHER" id="PTHR13504:SF38">
    <property type="entry name" value="FIDO DOMAIN-CONTAINING PROTEIN"/>
    <property type="match status" value="1"/>
</dbReference>
<reference evidence="5" key="1">
    <citation type="journal article" date="2014" name="BMC Genomics">
        <title>Genome sequencing of two Neorhizobium galegae strains reveals a noeT gene responsible for the unusual acetylation of the nodulation factors.</title>
        <authorList>
            <person name="Osterman J."/>
            <person name="Marsh J."/>
            <person name="Laine P.K."/>
            <person name="Zeng Z."/>
            <person name="Alatalo E."/>
            <person name="Sullivan J.T."/>
            <person name="Young J.P."/>
            <person name="Thomas-Oates J."/>
            <person name="Paulin L."/>
            <person name="Lindstrom K."/>
        </authorList>
    </citation>
    <scope>NUCLEOTIDE SEQUENCE [LARGE SCALE GENOMIC DNA]</scope>
    <source>
        <strain evidence="5">HAMBI 1141</strain>
        <plasmid evidence="5">II</plasmid>
    </source>
</reference>
<evidence type="ECO:0000256" key="2">
    <source>
        <dbReference type="PIRSR" id="PIRSR640198-2"/>
    </source>
</evidence>
<dbReference type="Gene3D" id="1.10.3290.10">
    <property type="entry name" value="Fido-like domain"/>
    <property type="match status" value="1"/>
</dbReference>
<dbReference type="PROSITE" id="PS51459">
    <property type="entry name" value="FIDO"/>
    <property type="match status" value="1"/>
</dbReference>
<name>A0A068THW1_NEOGA</name>
<dbReference type="PANTHER" id="PTHR13504">
    <property type="entry name" value="FIDO DOMAIN-CONTAINING PROTEIN DDB_G0283145"/>
    <property type="match status" value="1"/>
</dbReference>
<keyword evidence="2" id="KW-0547">Nucleotide-binding</keyword>
<organism evidence="4 5">
    <name type="scientific">Neorhizobium galegae bv. officinalis bv. officinalis str. HAMBI 1141</name>
    <dbReference type="NCBI Taxonomy" id="1028801"/>
    <lineage>
        <taxon>Bacteria</taxon>
        <taxon>Pseudomonadati</taxon>
        <taxon>Pseudomonadota</taxon>
        <taxon>Alphaproteobacteria</taxon>
        <taxon>Hyphomicrobiales</taxon>
        <taxon>Rhizobiaceae</taxon>
        <taxon>Rhizobium/Agrobacterium group</taxon>
        <taxon>Neorhizobium</taxon>
    </lineage>
</organism>
<feature type="domain" description="Fido" evidence="3">
    <location>
        <begin position="234"/>
        <end position="382"/>
    </location>
</feature>
<dbReference type="EMBL" id="HG938356">
    <property type="protein sequence ID" value="CDN57699.1"/>
    <property type="molecule type" value="Genomic_DNA"/>
</dbReference>
<dbReference type="InterPro" id="IPR036597">
    <property type="entry name" value="Fido-like_dom_sf"/>
</dbReference>
<feature type="binding site" evidence="2">
    <location>
        <begin position="323"/>
        <end position="330"/>
    </location>
    <ligand>
        <name>ATP</name>
        <dbReference type="ChEBI" id="CHEBI:30616"/>
    </ligand>
</feature>
<accession>A0A068THW1</accession>
<proteinExistence type="predicted"/>
<dbReference type="PATRIC" id="fig|1028801.3.peg.5466"/>
<gene>
    <name evidence="4" type="ORF">RG1141_PA08670</name>
</gene>
<evidence type="ECO:0000313" key="4">
    <source>
        <dbReference type="EMBL" id="CDN57699.1"/>
    </source>
</evidence>
<sequence>MTEIRVGQNALYHHLGIDGIPPSVESWCGPTSRRTIIDGRRATEKYPMIYAPPDNPVGHLKFALKNETLDMGTIAATMQVVDPHEIEDWVRDEPTGAFSRRAWFLYEWFTGKRLDLPDTTAGSYVDALNKELNVASDGSNSSRHRVVDNMLGVPGMCFTVKPTQLIEDYRSSALNARAQDIVNNAQPEVLERAIQYLFTKETKSSFEIEREEPTAQKAERFLAALRGTASFDPAKVNDIVSLQNVIVDQRYAANGFRDFQNFVGEDIGPDQEKVHFICPKPEDINDLMAQWSEVTKKLRGCPDPVVAATVIAFAFVYLHPFEDGNGRIHRFLMHNILSREGFTPPNFLFPISAAIVRDVRGYDATLENLSKPVMERTAWAWDQDYNIVVKNQTDHLFRYFDATEHVEFIYKKIEDTVQKDLKEEITYITEFDAGYKALNKIIDMPNRKASLFVRLCLQNGGISNKKKDLFKELSEDEISILEKVVRSAIAAARAPAHDEDDALDEPKPGT</sequence>
<evidence type="ECO:0000256" key="1">
    <source>
        <dbReference type="PIRSR" id="PIRSR640198-1"/>
    </source>
</evidence>
<dbReference type="eggNOG" id="COG3177">
    <property type="taxonomic scope" value="Bacteria"/>
</dbReference>
<dbReference type="SUPFAM" id="SSF140931">
    <property type="entry name" value="Fic-like"/>
    <property type="match status" value="1"/>
</dbReference>
<dbReference type="HOGENOM" id="CLU_042149_0_0_5"/>
<dbReference type="AlphaFoldDB" id="A0A068THW1"/>
<protein>
    <submittedName>
        <fullName evidence="4">Filamentation induced by cAMP protein Fic</fullName>
    </submittedName>
</protein>
<evidence type="ECO:0000313" key="5">
    <source>
        <dbReference type="Proteomes" id="UP000028186"/>
    </source>
</evidence>
<keyword evidence="2" id="KW-0067">ATP-binding</keyword>
<geneLocation type="plasmid" evidence="5">
    <name>II</name>
</geneLocation>
<dbReference type="GO" id="GO:0005524">
    <property type="term" value="F:ATP binding"/>
    <property type="evidence" value="ECO:0007669"/>
    <property type="project" value="UniProtKB-KW"/>
</dbReference>
<dbReference type="KEGG" id="ngl:RG1141_PA08670"/>
<keyword evidence="4" id="KW-0614">Plasmid</keyword>
<dbReference type="Proteomes" id="UP000028186">
    <property type="component" value="Plasmid pHAMBI1141a"/>
</dbReference>
<dbReference type="Pfam" id="PF02661">
    <property type="entry name" value="Fic"/>
    <property type="match status" value="1"/>
</dbReference>
<dbReference type="InterPro" id="IPR040198">
    <property type="entry name" value="Fido_containing"/>
</dbReference>
<evidence type="ECO:0000259" key="3">
    <source>
        <dbReference type="PROSITE" id="PS51459"/>
    </source>
</evidence>
<feature type="active site" evidence="1">
    <location>
        <position position="319"/>
    </location>
</feature>